<proteinExistence type="predicted"/>
<keyword evidence="2" id="KW-1185">Reference proteome</keyword>
<dbReference type="STRING" id="5466.A0A4R8RY87"/>
<dbReference type="Gene3D" id="1.20.910.10">
    <property type="entry name" value="Heme oxygenase-like"/>
    <property type="match status" value="1"/>
</dbReference>
<gene>
    <name evidence="1" type="ORF">CTRI78_v002085</name>
</gene>
<dbReference type="PANTHER" id="PTHR41813">
    <property type="entry name" value="REGULATOR PAB1642, PUTATIVE (AFU_ORTHOLOGUE AFUA_3G11955)-RELATED"/>
    <property type="match status" value="1"/>
</dbReference>
<dbReference type="Proteomes" id="UP000295703">
    <property type="component" value="Unassembled WGS sequence"/>
</dbReference>
<dbReference type="EMBL" id="RYZW01000011">
    <property type="protein sequence ID" value="TDZ68494.1"/>
    <property type="molecule type" value="Genomic_DNA"/>
</dbReference>
<dbReference type="InterPro" id="IPR016084">
    <property type="entry name" value="Haem_Oase-like_multi-hlx"/>
</dbReference>
<accession>A0A4R8RY87</accession>
<evidence type="ECO:0008006" key="3">
    <source>
        <dbReference type="Google" id="ProtNLM"/>
    </source>
</evidence>
<dbReference type="InterPro" id="IPR053261">
    <property type="entry name" value="Polyketide-peptide_reg"/>
</dbReference>
<dbReference type="PANTHER" id="PTHR41813:SF2">
    <property type="entry name" value="REGULATOR PAB1642, PUTATIVE (AFU_ORTHOLOGUE AFUA_3G11955)-RELATED"/>
    <property type="match status" value="1"/>
</dbReference>
<sequence length="252" mass="27994">MPLTPSLLSSSPDSYARATQSPFLASAAAGTLPAPIFARWLANDRLYIHAYIRGVGRLLSILDLPDTVTASTEEKLLQWLVDALVNVRREEHFFITTARGFGFVVELPSSSEGVVRREDKLEGLRRFEELFGGLQKGVGELGWLEGAVLLYATEKCYLDAWSGAREAFDVDGSQAAGGDDVVAREHAKEFIWNWSSAEFRQFVDALGAIIDEGFDDIVAKHGEEVEEGLRQRALKVWHEVVSAEEHFWPALE</sequence>
<dbReference type="CDD" id="cd19357">
    <property type="entry name" value="TenA_E_At3g16990-like"/>
    <property type="match status" value="1"/>
</dbReference>
<comment type="caution">
    <text evidence="1">The sequence shown here is derived from an EMBL/GenBank/DDBJ whole genome shotgun (WGS) entry which is preliminary data.</text>
</comment>
<evidence type="ECO:0000313" key="2">
    <source>
        <dbReference type="Proteomes" id="UP000295703"/>
    </source>
</evidence>
<name>A0A4R8RY87_COLTR</name>
<protein>
    <recommendedName>
        <fullName evidence="3">Transcription regulator</fullName>
    </recommendedName>
</protein>
<reference evidence="1 2" key="1">
    <citation type="submission" date="2018-12" db="EMBL/GenBank/DDBJ databases">
        <title>Genome sequence and assembly of Colletotrichum trifolii.</title>
        <authorList>
            <person name="Gan P."/>
            <person name="Shirasu K."/>
        </authorList>
    </citation>
    <scope>NUCLEOTIDE SEQUENCE [LARGE SCALE GENOMIC DNA]</scope>
    <source>
        <strain evidence="1 2">543-2</strain>
    </source>
</reference>
<organism evidence="1 2">
    <name type="scientific">Colletotrichum trifolii</name>
    <dbReference type="NCBI Taxonomy" id="5466"/>
    <lineage>
        <taxon>Eukaryota</taxon>
        <taxon>Fungi</taxon>
        <taxon>Dikarya</taxon>
        <taxon>Ascomycota</taxon>
        <taxon>Pezizomycotina</taxon>
        <taxon>Sordariomycetes</taxon>
        <taxon>Hypocreomycetidae</taxon>
        <taxon>Glomerellales</taxon>
        <taxon>Glomerellaceae</taxon>
        <taxon>Colletotrichum</taxon>
        <taxon>Colletotrichum orbiculare species complex</taxon>
    </lineage>
</organism>
<dbReference type="SUPFAM" id="SSF48613">
    <property type="entry name" value="Heme oxygenase-like"/>
    <property type="match status" value="1"/>
</dbReference>
<dbReference type="AlphaFoldDB" id="A0A4R8RY87"/>
<evidence type="ECO:0000313" key="1">
    <source>
        <dbReference type="EMBL" id="TDZ68494.1"/>
    </source>
</evidence>